<dbReference type="Pfam" id="PF04677">
    <property type="entry name" value="CwfJ_C_1"/>
    <property type="match status" value="1"/>
</dbReference>
<dbReference type="GO" id="GO:0061632">
    <property type="term" value="F:RNA lariat debranching enzyme activator activity"/>
    <property type="evidence" value="ECO:0007669"/>
    <property type="project" value="TreeGrafter"/>
</dbReference>
<keyword evidence="4" id="KW-1185">Reference proteome</keyword>
<dbReference type="EMBL" id="NDIQ01000001">
    <property type="protein sequence ID" value="PRT53203.1"/>
    <property type="molecule type" value="Genomic_DNA"/>
</dbReference>
<proteinExistence type="predicted"/>
<dbReference type="PANTHER" id="PTHR12072">
    <property type="entry name" value="CWF19, CELL CYCLE CONTROL PROTEIN"/>
    <property type="match status" value="1"/>
</dbReference>
<evidence type="ECO:0000259" key="2">
    <source>
        <dbReference type="Pfam" id="PF04677"/>
    </source>
</evidence>
<sequence length="408" mass="44941">MTGTKSLLVVGRSSSLSEIFEHSSQFGFKPDAVLSLGAKDVEIPAESVPVFFWDNTNKVIDFNGIKIAFAKSSSPELEGPVDILISPTLASAEIRGVGEKLTPWYHFVPGAYYEVEPFYSNGRGTRLVSLGPVGSSEKWAHLVQIGLNVTPARPSTGVNFYNVKASHRSDLVWGEPELKRASQRSNGQSNEKPSKKQKRACYMCLDSPAATQELVVATGSHVYLSTARGPIQCEKVMAQLGCAGHVLLIPRTHIPSIARNGRSEDQLELRKFEIALGSMYRQHGLEPVTYEFVRDRTVHGHTQVVPIPASAVDQALQQMQSAIVNRGMPLSRQPPAGDYLVVRVSAQPTIYAQLPFRDVDLQLPRAVLCKVLGLEDQAADWKQCILENEAKDAQETQQLFEPFNFLNT</sequence>
<dbReference type="OrthoDB" id="444325at2759"/>
<dbReference type="InterPro" id="IPR040194">
    <property type="entry name" value="Cwf19-like"/>
</dbReference>
<evidence type="ECO:0000313" key="3">
    <source>
        <dbReference type="EMBL" id="PRT53203.1"/>
    </source>
</evidence>
<comment type="caution">
    <text evidence="3">The sequence shown here is derived from an EMBL/GenBank/DDBJ whole genome shotgun (WGS) entry which is preliminary data.</text>
</comment>
<protein>
    <recommendedName>
        <fullName evidence="2">Cwf19-like C-terminal domain-containing protein</fullName>
    </recommendedName>
</protein>
<dbReference type="GO" id="GO:0000398">
    <property type="term" value="P:mRNA splicing, via spliceosome"/>
    <property type="evidence" value="ECO:0007669"/>
    <property type="project" value="TreeGrafter"/>
</dbReference>
<evidence type="ECO:0000256" key="1">
    <source>
        <dbReference type="SAM" id="MobiDB-lite"/>
    </source>
</evidence>
<dbReference type="AlphaFoldDB" id="A0A2T0FDX4"/>
<evidence type="ECO:0000313" key="4">
    <source>
        <dbReference type="Proteomes" id="UP000238350"/>
    </source>
</evidence>
<dbReference type="PANTHER" id="PTHR12072:SF4">
    <property type="entry name" value="CWF19-LIKE PROTEIN 1"/>
    <property type="match status" value="1"/>
</dbReference>
<dbReference type="STRING" id="45607.A0A2T0FDX4"/>
<reference evidence="3 4" key="1">
    <citation type="submission" date="2017-04" db="EMBL/GenBank/DDBJ databases">
        <title>Genome sequencing of [Candida] sorbophila.</title>
        <authorList>
            <person name="Ahn J.O."/>
        </authorList>
    </citation>
    <scope>NUCLEOTIDE SEQUENCE [LARGE SCALE GENOMIC DNA]</scope>
    <source>
        <strain evidence="3 4">DS02</strain>
    </source>
</reference>
<name>A0A2T0FDX4_9ASCO</name>
<dbReference type="GeneID" id="36514572"/>
<dbReference type="Proteomes" id="UP000238350">
    <property type="component" value="Unassembled WGS sequence"/>
</dbReference>
<dbReference type="InterPro" id="IPR006768">
    <property type="entry name" value="Cwf19-like_C_dom-1"/>
</dbReference>
<feature type="region of interest" description="Disordered" evidence="1">
    <location>
        <begin position="174"/>
        <end position="194"/>
    </location>
</feature>
<accession>A0A2T0FDX4</accession>
<dbReference type="GO" id="GO:0071014">
    <property type="term" value="C:post-mRNA release spliceosomal complex"/>
    <property type="evidence" value="ECO:0007669"/>
    <property type="project" value="TreeGrafter"/>
</dbReference>
<dbReference type="RefSeq" id="XP_024663149.1">
    <property type="nucleotide sequence ID" value="XM_024807381.1"/>
</dbReference>
<gene>
    <name evidence="3" type="ORF">B9G98_00823</name>
</gene>
<feature type="domain" description="Cwf19-like C-terminal" evidence="2">
    <location>
        <begin position="190"/>
        <end position="315"/>
    </location>
</feature>
<organism evidence="3 4">
    <name type="scientific">Wickerhamiella sorbophila</name>
    <dbReference type="NCBI Taxonomy" id="45607"/>
    <lineage>
        <taxon>Eukaryota</taxon>
        <taxon>Fungi</taxon>
        <taxon>Dikarya</taxon>
        <taxon>Ascomycota</taxon>
        <taxon>Saccharomycotina</taxon>
        <taxon>Dipodascomycetes</taxon>
        <taxon>Dipodascales</taxon>
        <taxon>Trichomonascaceae</taxon>
        <taxon>Wickerhamiella</taxon>
    </lineage>
</organism>